<proteinExistence type="predicted"/>
<name>A0ABX7S5J7_9BACT</name>
<dbReference type="SUPFAM" id="SSF160214">
    <property type="entry name" value="FlaG-like"/>
    <property type="match status" value="1"/>
</dbReference>
<evidence type="ECO:0000313" key="1">
    <source>
        <dbReference type="EMBL" id="QTA37827.1"/>
    </source>
</evidence>
<dbReference type="Pfam" id="PF03646">
    <property type="entry name" value="FlaG"/>
    <property type="match status" value="1"/>
</dbReference>
<dbReference type="InterPro" id="IPR035924">
    <property type="entry name" value="FlaG-like_sf"/>
</dbReference>
<dbReference type="EMBL" id="CP071446">
    <property type="protein sequence ID" value="QTA37827.1"/>
    <property type="molecule type" value="Genomic_DNA"/>
</dbReference>
<dbReference type="InterPro" id="IPR005186">
    <property type="entry name" value="FlaG"/>
</dbReference>
<organism evidence="1 2">
    <name type="scientific">Thermosipho ferrireducens</name>
    <dbReference type="NCBI Taxonomy" id="2571116"/>
    <lineage>
        <taxon>Bacteria</taxon>
        <taxon>Thermotogati</taxon>
        <taxon>Thermotogota</taxon>
        <taxon>Thermotogae</taxon>
        <taxon>Thermotogales</taxon>
        <taxon>Fervidobacteriaceae</taxon>
        <taxon>Thermosipho</taxon>
    </lineage>
</organism>
<dbReference type="Proteomes" id="UP000671862">
    <property type="component" value="Chromosome"/>
</dbReference>
<dbReference type="PANTHER" id="PTHR37166:SF1">
    <property type="entry name" value="PROTEIN FLAG"/>
    <property type="match status" value="1"/>
</dbReference>
<accession>A0ABX7S5J7</accession>
<gene>
    <name evidence="1" type="ORF">JYK00_08895</name>
</gene>
<reference evidence="1 2" key="1">
    <citation type="submission" date="2021-03" db="EMBL/GenBank/DDBJ databases">
        <title>Thermosipho ferrireducens sp.nov., an anaerobic thermophilic iron-reducing bacterium isolated from a deep-sea hydrothermal sulfide deposits.</title>
        <authorList>
            <person name="Zeng X."/>
            <person name="Chen Y."/>
            <person name="Shao Z."/>
        </authorList>
    </citation>
    <scope>NUCLEOTIDE SEQUENCE [LARGE SCALE GENOMIC DNA]</scope>
    <source>
        <strain evidence="1 2">JL129W03</strain>
    </source>
</reference>
<dbReference type="Gene3D" id="3.30.160.170">
    <property type="entry name" value="FlaG-like"/>
    <property type="match status" value="1"/>
</dbReference>
<keyword evidence="1" id="KW-0282">Flagellum</keyword>
<protein>
    <submittedName>
        <fullName evidence="1">Flagellar protein FlaG</fullName>
    </submittedName>
</protein>
<evidence type="ECO:0000313" key="2">
    <source>
        <dbReference type="Proteomes" id="UP000671862"/>
    </source>
</evidence>
<keyword evidence="2" id="KW-1185">Reference proteome</keyword>
<keyword evidence="1" id="KW-0969">Cilium</keyword>
<dbReference type="RefSeq" id="WP_207566548.1">
    <property type="nucleotide sequence ID" value="NZ_CP071446.1"/>
</dbReference>
<dbReference type="PANTHER" id="PTHR37166">
    <property type="entry name" value="PROTEIN FLAG"/>
    <property type="match status" value="1"/>
</dbReference>
<sequence>MDGISKIDNSQIEIKQMENRVSNVKTVKPSEELQSANVDPKKAAENFKENLEKLKKLFRGEAEFKIDKETGIIVVKIKDKDSGEIIRQIPPEVALKLAKNIAELLGIIFDERA</sequence>
<keyword evidence="1" id="KW-0966">Cell projection</keyword>